<dbReference type="Pfam" id="PF12680">
    <property type="entry name" value="SnoaL_2"/>
    <property type="match status" value="1"/>
</dbReference>
<dbReference type="Pfam" id="PF12833">
    <property type="entry name" value="HTH_18"/>
    <property type="match status" value="1"/>
</dbReference>
<protein>
    <submittedName>
        <fullName evidence="5">Helix-turn-helix domain-containing protein</fullName>
    </submittedName>
</protein>
<proteinExistence type="predicted"/>
<dbReference type="PANTHER" id="PTHR46796:SF15">
    <property type="entry name" value="BLL1074 PROTEIN"/>
    <property type="match status" value="1"/>
</dbReference>
<keyword evidence="2" id="KW-0238">DNA-binding</keyword>
<dbReference type="SMART" id="SM00342">
    <property type="entry name" value="HTH_ARAC"/>
    <property type="match status" value="1"/>
</dbReference>
<evidence type="ECO:0000313" key="6">
    <source>
        <dbReference type="Proteomes" id="UP000734511"/>
    </source>
</evidence>
<accession>A0ABX0ZK89</accession>
<dbReference type="InterPro" id="IPR050204">
    <property type="entry name" value="AraC_XylS_family_regulators"/>
</dbReference>
<evidence type="ECO:0000259" key="4">
    <source>
        <dbReference type="PROSITE" id="PS01124"/>
    </source>
</evidence>
<dbReference type="InterPro" id="IPR009057">
    <property type="entry name" value="Homeodomain-like_sf"/>
</dbReference>
<dbReference type="EMBL" id="JAATEJ010000005">
    <property type="protein sequence ID" value="NJP43532.1"/>
    <property type="molecule type" value="Genomic_DNA"/>
</dbReference>
<keyword evidence="6" id="KW-1185">Reference proteome</keyword>
<keyword evidence="3" id="KW-0804">Transcription</keyword>
<dbReference type="Gene3D" id="1.10.10.60">
    <property type="entry name" value="Homeodomain-like"/>
    <property type="match status" value="1"/>
</dbReference>
<name>A0ABX0ZK89_9ACTN</name>
<feature type="domain" description="HTH araC/xylS-type" evidence="4">
    <location>
        <begin position="187"/>
        <end position="266"/>
    </location>
</feature>
<dbReference type="Proteomes" id="UP000734511">
    <property type="component" value="Unassembled WGS sequence"/>
</dbReference>
<reference evidence="5 6" key="1">
    <citation type="submission" date="2020-03" db="EMBL/GenBank/DDBJ databases">
        <title>WGS of actinomycetes isolated from Thailand.</title>
        <authorList>
            <person name="Thawai C."/>
        </authorList>
    </citation>
    <scope>NUCLEOTIDE SEQUENCE [LARGE SCALE GENOMIC DNA]</scope>
    <source>
        <strain evidence="5 6">PRB2-1</strain>
    </source>
</reference>
<dbReference type="InterPro" id="IPR018060">
    <property type="entry name" value="HTH_AraC"/>
</dbReference>
<dbReference type="SUPFAM" id="SSF46689">
    <property type="entry name" value="Homeodomain-like"/>
    <property type="match status" value="1"/>
</dbReference>
<dbReference type="PANTHER" id="PTHR46796">
    <property type="entry name" value="HTH-TYPE TRANSCRIPTIONAL ACTIVATOR RHAS-RELATED"/>
    <property type="match status" value="1"/>
</dbReference>
<dbReference type="SUPFAM" id="SSF54427">
    <property type="entry name" value="NTF2-like"/>
    <property type="match status" value="1"/>
</dbReference>
<keyword evidence="1" id="KW-0805">Transcription regulation</keyword>
<dbReference type="InterPro" id="IPR032710">
    <property type="entry name" value="NTF2-like_dom_sf"/>
</dbReference>
<evidence type="ECO:0000256" key="1">
    <source>
        <dbReference type="ARBA" id="ARBA00023015"/>
    </source>
</evidence>
<evidence type="ECO:0000256" key="2">
    <source>
        <dbReference type="ARBA" id="ARBA00023125"/>
    </source>
</evidence>
<comment type="caution">
    <text evidence="5">The sequence shown here is derived from an EMBL/GenBank/DDBJ whole genome shotgun (WGS) entry which is preliminary data.</text>
</comment>
<evidence type="ECO:0000256" key="3">
    <source>
        <dbReference type="ARBA" id="ARBA00023163"/>
    </source>
</evidence>
<sequence>MPTPDAAHDPRRAAHAWIAAWNRHDLDAVMEHYAEDVVFRAATVVTRWNRDDGTLHGRAALRAHFAKGLALAPRLRFELEDVLLAPGGYAVVYRRENGNRVVVRLARGAALPASLRTVRHATALLSVESVLAHGDLLAARRAAGPEAVLADRLARLTAALSRDLRAAAERGAEPTASQRRLAERIRLGAAAAASRSHTSRAFHHATGETLSGYRRRLRVAAAVRAIASGDDVFARVAAEAGFADHAHLSRTLLAATGSTPTQLRRRFRAGAGQG</sequence>
<organism evidence="5 6">
    <name type="scientific">Actinacidiphila epipremni</name>
    <dbReference type="NCBI Taxonomy" id="2053013"/>
    <lineage>
        <taxon>Bacteria</taxon>
        <taxon>Bacillati</taxon>
        <taxon>Actinomycetota</taxon>
        <taxon>Actinomycetes</taxon>
        <taxon>Kitasatosporales</taxon>
        <taxon>Streptomycetaceae</taxon>
        <taxon>Actinacidiphila</taxon>
    </lineage>
</organism>
<dbReference type="PROSITE" id="PS01124">
    <property type="entry name" value="HTH_ARAC_FAMILY_2"/>
    <property type="match status" value="1"/>
</dbReference>
<evidence type="ECO:0000313" key="5">
    <source>
        <dbReference type="EMBL" id="NJP43532.1"/>
    </source>
</evidence>
<gene>
    <name evidence="5" type="ORF">HCN08_08985</name>
</gene>
<dbReference type="RefSeq" id="WP_167982404.1">
    <property type="nucleotide sequence ID" value="NZ_JAATEJ010000005.1"/>
</dbReference>
<dbReference type="InterPro" id="IPR037401">
    <property type="entry name" value="SnoaL-like"/>
</dbReference>
<dbReference type="Gene3D" id="3.10.450.50">
    <property type="match status" value="1"/>
</dbReference>